<proteinExistence type="predicted"/>
<accession>A0A2Z5JN91</accession>
<protein>
    <submittedName>
        <fullName evidence="2">Uncharacterized protein</fullName>
    </submittedName>
</protein>
<feature type="region of interest" description="Disordered" evidence="1">
    <location>
        <begin position="1"/>
        <end position="113"/>
    </location>
</feature>
<organism evidence="2 3">
    <name type="scientific">Streptomyces atratus</name>
    <dbReference type="NCBI Taxonomy" id="1893"/>
    <lineage>
        <taxon>Bacteria</taxon>
        <taxon>Bacillati</taxon>
        <taxon>Actinomycetota</taxon>
        <taxon>Actinomycetes</taxon>
        <taxon>Kitasatosporales</taxon>
        <taxon>Streptomycetaceae</taxon>
        <taxon>Streptomyces</taxon>
    </lineage>
</organism>
<dbReference type="EMBL" id="CP027306">
    <property type="protein sequence ID" value="AXE81768.1"/>
    <property type="molecule type" value="Genomic_DNA"/>
</dbReference>
<reference evidence="2 3" key="1">
    <citation type="journal article" date="2018" name="Front. Microbiol.">
        <title>Genome Sequencing of Streptomyces atratus SCSIOZH16 and Activation Production of Nocardamine via Metabolic Engineering.</title>
        <authorList>
            <person name="Li Y."/>
            <person name="Zhang C."/>
            <person name="Liu C."/>
            <person name="Ju J."/>
            <person name="Ma J."/>
        </authorList>
    </citation>
    <scope>NUCLEOTIDE SEQUENCE [LARGE SCALE GENOMIC DNA]</scope>
    <source>
        <strain evidence="2 3">SCSIO_ZH16</strain>
    </source>
</reference>
<dbReference type="AlphaFoldDB" id="A0A2Z5JN91"/>
<evidence type="ECO:0000313" key="2">
    <source>
        <dbReference type="EMBL" id="AXE81768.1"/>
    </source>
</evidence>
<gene>
    <name evidence="2" type="ORF">C5746_37975</name>
</gene>
<dbReference type="Proteomes" id="UP000252698">
    <property type="component" value="Chromosome"/>
</dbReference>
<name>A0A2Z5JN91_STRAR</name>
<dbReference type="KEGG" id="sata:C5746_37975"/>
<sequence length="113" mass="12014">MSQANEPPAGPSARSSSPFTDPGRADDGLELAQQLLSGPDLHGGARGSGRQPGDALGSFCRHELRPTEAARSQNVEYPTPSRAEGWRLEGNMDPAEAQVPRRVGERLAEHAES</sequence>
<evidence type="ECO:0000256" key="1">
    <source>
        <dbReference type="SAM" id="MobiDB-lite"/>
    </source>
</evidence>
<feature type="compositionally biased region" description="Basic and acidic residues" evidence="1">
    <location>
        <begin position="102"/>
        <end position="113"/>
    </location>
</feature>
<evidence type="ECO:0000313" key="3">
    <source>
        <dbReference type="Proteomes" id="UP000252698"/>
    </source>
</evidence>